<dbReference type="InterPro" id="IPR013106">
    <property type="entry name" value="Ig_V-set"/>
</dbReference>
<feature type="compositionally biased region" description="Basic and acidic residues" evidence="4">
    <location>
        <begin position="123"/>
        <end position="132"/>
    </location>
</feature>
<evidence type="ECO:0000313" key="8">
    <source>
        <dbReference type="RefSeq" id="XP_042625039.1"/>
    </source>
</evidence>
<feature type="signal peptide" evidence="6">
    <location>
        <begin position="1"/>
        <end position="18"/>
    </location>
</feature>
<evidence type="ECO:0000256" key="6">
    <source>
        <dbReference type="SAM" id="SignalP"/>
    </source>
</evidence>
<dbReference type="Pfam" id="PF07686">
    <property type="entry name" value="V-set"/>
    <property type="match status" value="1"/>
</dbReference>
<dbReference type="PANTHER" id="PTHR11860:SF118">
    <property type="entry name" value="CMRF35-LIKE MOLECULE 3-RELATED"/>
    <property type="match status" value="1"/>
</dbReference>
<dbReference type="PANTHER" id="PTHR11860">
    <property type="entry name" value="POLYMERIC-IMMUNOGLOBULIN RECEPTOR"/>
    <property type="match status" value="1"/>
</dbReference>
<protein>
    <submittedName>
        <fullName evidence="8">CMRF35-like molecule 7</fullName>
    </submittedName>
</protein>
<name>A0A9Q9YRG9_CYPCA</name>
<gene>
    <name evidence="8" type="primary">LOC122147251</name>
</gene>
<dbReference type="PROSITE" id="PS50835">
    <property type="entry name" value="IG_LIKE"/>
    <property type="match status" value="1"/>
</dbReference>
<evidence type="ECO:0000256" key="4">
    <source>
        <dbReference type="SAM" id="MobiDB-lite"/>
    </source>
</evidence>
<dbReference type="OrthoDB" id="8959642at2759"/>
<keyword evidence="2 5" id="KW-0812">Transmembrane</keyword>
<evidence type="ECO:0000256" key="2">
    <source>
        <dbReference type="ARBA" id="ARBA00022692"/>
    </source>
</evidence>
<dbReference type="InterPro" id="IPR007110">
    <property type="entry name" value="Ig-like_dom"/>
</dbReference>
<evidence type="ECO:0000259" key="7">
    <source>
        <dbReference type="PROSITE" id="PS50835"/>
    </source>
</evidence>
<keyword evidence="3 5" id="KW-0472">Membrane</keyword>
<dbReference type="KEGG" id="ccar:122147251"/>
<dbReference type="RefSeq" id="XP_042625039.1">
    <property type="nucleotide sequence ID" value="XM_042769105.1"/>
</dbReference>
<feature type="region of interest" description="Disordered" evidence="4">
    <location>
        <begin position="123"/>
        <end position="151"/>
    </location>
</feature>
<proteinExistence type="predicted"/>
<feature type="chain" id="PRO_5040476791" evidence="6">
    <location>
        <begin position="19"/>
        <end position="272"/>
    </location>
</feature>
<keyword evidence="6" id="KW-0732">Signal</keyword>
<keyword evidence="5" id="KW-1133">Transmembrane helix</keyword>
<evidence type="ECO:0000256" key="5">
    <source>
        <dbReference type="SAM" id="Phobius"/>
    </source>
</evidence>
<comment type="subcellular location">
    <subcellularLocation>
        <location evidence="1">Membrane</location>
    </subcellularLocation>
</comment>
<sequence length="272" mass="30612">MKIIWTFTLLMIPDVVSSISVTGYSDGEVNITCRYMEKDTQNTKYFCKGKTPEKEKGKWCIELIRTEEKDKWVHSGRFSLYDDTRAAVFTVTFGDLNELDSGTYQCAVDRTTTKDSYTEVKMNVRKERDEHQTTSSSLSSVKPPLITSPSPVKGSSLVISVSVLLLLIVPVILLVMVTLWRRRQSHNADSSSKSSHTTPTNIEAVSHAGCDNKEIKDAHKQLPTNPSDSSEATGDSQIFITSAEDLNYAVVNFQKKALCPDRMNYTLLWYFI</sequence>
<evidence type="ECO:0000256" key="1">
    <source>
        <dbReference type="ARBA" id="ARBA00004370"/>
    </source>
</evidence>
<feature type="domain" description="Ig-like" evidence="7">
    <location>
        <begin position="13"/>
        <end position="123"/>
    </location>
</feature>
<evidence type="ECO:0000256" key="3">
    <source>
        <dbReference type="ARBA" id="ARBA00023136"/>
    </source>
</evidence>
<dbReference type="Proteomes" id="UP001155660">
    <property type="component" value="Chromosome A1"/>
</dbReference>
<dbReference type="GeneID" id="122147251"/>
<organism evidence="8">
    <name type="scientific">Cyprinus carpio</name>
    <name type="common">Common carp</name>
    <dbReference type="NCBI Taxonomy" id="7962"/>
    <lineage>
        <taxon>Eukaryota</taxon>
        <taxon>Metazoa</taxon>
        <taxon>Chordata</taxon>
        <taxon>Craniata</taxon>
        <taxon>Vertebrata</taxon>
        <taxon>Euteleostomi</taxon>
        <taxon>Actinopterygii</taxon>
        <taxon>Neopterygii</taxon>
        <taxon>Teleostei</taxon>
        <taxon>Ostariophysi</taxon>
        <taxon>Cypriniformes</taxon>
        <taxon>Cyprinidae</taxon>
        <taxon>Cyprininae</taxon>
        <taxon>Cyprinus</taxon>
    </lineage>
</organism>
<dbReference type="AlphaFoldDB" id="A0A9Q9YRG9"/>
<feature type="transmembrane region" description="Helical" evidence="5">
    <location>
        <begin position="157"/>
        <end position="180"/>
    </location>
</feature>
<dbReference type="GO" id="GO:0005886">
    <property type="term" value="C:plasma membrane"/>
    <property type="evidence" value="ECO:0007669"/>
    <property type="project" value="TreeGrafter"/>
</dbReference>
<dbReference type="InterPro" id="IPR050671">
    <property type="entry name" value="CD300_family_receptors"/>
</dbReference>
<reference evidence="8" key="1">
    <citation type="submission" date="2025-08" db="UniProtKB">
        <authorList>
            <consortium name="RefSeq"/>
        </authorList>
    </citation>
    <scope>IDENTIFICATION</scope>
    <source>
        <tissue evidence="8">Muscle</tissue>
    </source>
</reference>
<dbReference type="GO" id="GO:0004888">
    <property type="term" value="F:transmembrane signaling receptor activity"/>
    <property type="evidence" value="ECO:0007669"/>
    <property type="project" value="TreeGrafter"/>
</dbReference>
<accession>A0A9Q9YRG9</accession>